<proteinExistence type="predicted"/>
<evidence type="ECO:0000313" key="3">
    <source>
        <dbReference type="Proteomes" id="UP000800096"/>
    </source>
</evidence>
<dbReference type="OrthoDB" id="5407305at2759"/>
<sequence length="764" mass="82999">MLDLRTSERATRRMLTLPNLLTLPNFRFQTLPCCWTSSSSRRADRNVGLSPPQRVHMLRTGKSGSRARSKCPGVPTPTERSSGVVEPRSLSSNNPWASIVHAVSPAADVAVSSPQDQRTSTPMLLSVPPRTSSKRSSLPSPEREQAPPIVRPASSSSQEVRPTSGDWPLSNEPGPDDIVYEELFAGPVDEQGWAHNPSIGWSSKSISWKPEQVGNRPRLSIHKDAYPVIFESPENWPEDLAAPVADGVSLVAAAVVEHVEHAVAHITPEIATPTRSPTPIRSSVVEFSPSLISPIRGMKPARQPSSHFSPRKPSSVFPTPSPLSHDIFQNNPAVAEDKAVEKGPQQAVNTLEAEVSWQEVLSEGPPHPLPSDAAQKATSQNESAIEAKKLPVSRKSASSRPSRGPPSWMAPTISSIKARTSKVREQTSSLPKTIGRKRQNGSATTLTSHSRVATAQSRRPSGMRSSKSATPISENFMVSPGNQTESVSPFPVAGTQMPTQIGGEMNKTATLRLKAKQSIRNLFQKRDAPAVEPVPTIEGSKRTSLASSGKALAKRISKNFSKTNLPDDAPDIPQSELENLNTLTRRQTTVGSVAEASSTAATARTAYLDPATATIVNEIIDMNKDAATVSKEGMRSIDIVELIVEIATRAKEFHKTSTTLGKITREAIDCSKVSGQYARLSKESTEKARLLEEEAVAYQRSARQARDMADSFFLEAGEYKRKAENMAAEMGKADDLLDDLLEYEFEDDRLRVLMEQLKAGRLGK</sequence>
<accession>A0A6A5QFG0</accession>
<feature type="compositionally biased region" description="Polar residues" evidence="1">
    <location>
        <begin position="440"/>
        <end position="473"/>
    </location>
</feature>
<feature type="region of interest" description="Disordered" evidence="1">
    <location>
        <begin position="361"/>
        <end position="480"/>
    </location>
</feature>
<feature type="compositionally biased region" description="Polar residues" evidence="1">
    <location>
        <begin position="114"/>
        <end position="139"/>
    </location>
</feature>
<feature type="region of interest" description="Disordered" evidence="1">
    <location>
        <begin position="294"/>
        <end position="328"/>
    </location>
</feature>
<feature type="region of interest" description="Disordered" evidence="1">
    <location>
        <begin position="55"/>
        <end position="92"/>
    </location>
</feature>
<keyword evidence="3" id="KW-1185">Reference proteome</keyword>
<dbReference type="AlphaFoldDB" id="A0A6A5QFG0"/>
<gene>
    <name evidence="2" type="ORF">BDU57DRAFT_294113</name>
</gene>
<evidence type="ECO:0000313" key="2">
    <source>
        <dbReference type="EMBL" id="KAF1914411.1"/>
    </source>
</evidence>
<dbReference type="EMBL" id="ML979137">
    <property type="protein sequence ID" value="KAF1914411.1"/>
    <property type="molecule type" value="Genomic_DNA"/>
</dbReference>
<feature type="region of interest" description="Disordered" evidence="1">
    <location>
        <begin position="109"/>
        <end position="173"/>
    </location>
</feature>
<organism evidence="2 3">
    <name type="scientific">Ampelomyces quisqualis</name>
    <name type="common">Powdery mildew agent</name>
    <dbReference type="NCBI Taxonomy" id="50730"/>
    <lineage>
        <taxon>Eukaryota</taxon>
        <taxon>Fungi</taxon>
        <taxon>Dikarya</taxon>
        <taxon>Ascomycota</taxon>
        <taxon>Pezizomycotina</taxon>
        <taxon>Dothideomycetes</taxon>
        <taxon>Pleosporomycetidae</taxon>
        <taxon>Pleosporales</taxon>
        <taxon>Pleosporineae</taxon>
        <taxon>Phaeosphaeriaceae</taxon>
        <taxon>Ampelomyces</taxon>
    </lineage>
</organism>
<name>A0A6A5QFG0_AMPQU</name>
<reference evidence="2" key="1">
    <citation type="journal article" date="2020" name="Stud. Mycol.">
        <title>101 Dothideomycetes genomes: a test case for predicting lifestyles and emergence of pathogens.</title>
        <authorList>
            <person name="Haridas S."/>
            <person name="Albert R."/>
            <person name="Binder M."/>
            <person name="Bloem J."/>
            <person name="Labutti K."/>
            <person name="Salamov A."/>
            <person name="Andreopoulos B."/>
            <person name="Baker S."/>
            <person name="Barry K."/>
            <person name="Bills G."/>
            <person name="Bluhm B."/>
            <person name="Cannon C."/>
            <person name="Castanera R."/>
            <person name="Culley D."/>
            <person name="Daum C."/>
            <person name="Ezra D."/>
            <person name="Gonzalez J."/>
            <person name="Henrissat B."/>
            <person name="Kuo A."/>
            <person name="Liang C."/>
            <person name="Lipzen A."/>
            <person name="Lutzoni F."/>
            <person name="Magnuson J."/>
            <person name="Mondo S."/>
            <person name="Nolan M."/>
            <person name="Ohm R."/>
            <person name="Pangilinan J."/>
            <person name="Park H.-J."/>
            <person name="Ramirez L."/>
            <person name="Alfaro M."/>
            <person name="Sun H."/>
            <person name="Tritt A."/>
            <person name="Yoshinaga Y."/>
            <person name="Zwiers L.-H."/>
            <person name="Turgeon B."/>
            <person name="Goodwin S."/>
            <person name="Spatafora J."/>
            <person name="Crous P."/>
            <person name="Grigoriev I."/>
        </authorList>
    </citation>
    <scope>NUCLEOTIDE SEQUENCE</scope>
    <source>
        <strain evidence="2">HMLAC05119</strain>
    </source>
</reference>
<evidence type="ECO:0000256" key="1">
    <source>
        <dbReference type="SAM" id="MobiDB-lite"/>
    </source>
</evidence>
<feature type="compositionally biased region" description="Low complexity" evidence="1">
    <location>
        <begin position="393"/>
        <end position="407"/>
    </location>
</feature>
<protein>
    <submittedName>
        <fullName evidence="2">Uncharacterized protein</fullName>
    </submittedName>
</protein>
<dbReference type="Proteomes" id="UP000800096">
    <property type="component" value="Unassembled WGS sequence"/>
</dbReference>